<reference evidence="2 3" key="1">
    <citation type="submission" date="2015-09" db="EMBL/GenBank/DDBJ databases">
        <title>Genome sequence of Oxobacter pfennigii DSM 3222.</title>
        <authorList>
            <person name="Poehlein A."/>
            <person name="Bengelsdorf F.R."/>
            <person name="Schiel-Bengelsdorf B."/>
            <person name="Duerre P."/>
            <person name="Daniel R."/>
        </authorList>
    </citation>
    <scope>NUCLEOTIDE SEQUENCE [LARGE SCALE GENOMIC DNA]</scope>
    <source>
        <strain evidence="2 3">DSM 3222</strain>
    </source>
</reference>
<accession>A0A0N8NTL3</accession>
<keyword evidence="1" id="KW-0472">Membrane</keyword>
<dbReference type="AlphaFoldDB" id="A0A0N8NTL3"/>
<dbReference type="RefSeq" id="WP_278308354.1">
    <property type="nucleotide sequence ID" value="NZ_LKET01000027.1"/>
</dbReference>
<comment type="caution">
    <text evidence="2">The sequence shown here is derived from an EMBL/GenBank/DDBJ whole genome shotgun (WGS) entry which is preliminary data.</text>
</comment>
<keyword evidence="3" id="KW-1185">Reference proteome</keyword>
<protein>
    <submittedName>
        <fullName evidence="2">Uncharacterized protein</fullName>
    </submittedName>
</protein>
<evidence type="ECO:0000313" key="2">
    <source>
        <dbReference type="EMBL" id="KPU45152.1"/>
    </source>
</evidence>
<keyword evidence="1" id="KW-1133">Transmembrane helix</keyword>
<proteinExistence type="predicted"/>
<dbReference type="EMBL" id="LKET01000027">
    <property type="protein sequence ID" value="KPU45152.1"/>
    <property type="molecule type" value="Genomic_DNA"/>
</dbReference>
<dbReference type="STRING" id="36849.OXPF_12790"/>
<feature type="transmembrane region" description="Helical" evidence="1">
    <location>
        <begin position="6"/>
        <end position="24"/>
    </location>
</feature>
<evidence type="ECO:0000313" key="3">
    <source>
        <dbReference type="Proteomes" id="UP000050326"/>
    </source>
</evidence>
<name>A0A0N8NTL3_9CLOT</name>
<gene>
    <name evidence="2" type="ORF">OXPF_12790</name>
</gene>
<dbReference type="Proteomes" id="UP000050326">
    <property type="component" value="Unassembled WGS sequence"/>
</dbReference>
<evidence type="ECO:0000256" key="1">
    <source>
        <dbReference type="SAM" id="Phobius"/>
    </source>
</evidence>
<organism evidence="2 3">
    <name type="scientific">Oxobacter pfennigii</name>
    <dbReference type="NCBI Taxonomy" id="36849"/>
    <lineage>
        <taxon>Bacteria</taxon>
        <taxon>Bacillati</taxon>
        <taxon>Bacillota</taxon>
        <taxon>Clostridia</taxon>
        <taxon>Eubacteriales</taxon>
        <taxon>Clostridiaceae</taxon>
        <taxon>Oxobacter</taxon>
    </lineage>
</organism>
<sequence length="42" mass="4723">MLKTIFIAIISGSFGFLLCALLTASKNAERYMEEDVKKNNKI</sequence>
<keyword evidence="1" id="KW-0812">Transmembrane</keyword>